<dbReference type="RefSeq" id="WP_014798784.1">
    <property type="nucleotide sequence ID" value="NC_018018.1"/>
</dbReference>
<dbReference type="eggNOG" id="ENOG502Z873">
    <property type="taxonomic scope" value="Bacteria"/>
</dbReference>
<organism evidence="2 3">
    <name type="scientific">Bernardetia litoralis (strain ATCC 23117 / DSM 6794 / NBRC 15988 / NCIMB 1366 / Fx l1 / Sio-4)</name>
    <name type="common">Flexibacter litoralis</name>
    <dbReference type="NCBI Taxonomy" id="880071"/>
    <lineage>
        <taxon>Bacteria</taxon>
        <taxon>Pseudomonadati</taxon>
        <taxon>Bacteroidota</taxon>
        <taxon>Cytophagia</taxon>
        <taxon>Cytophagales</taxon>
        <taxon>Bernardetiaceae</taxon>
        <taxon>Bernardetia</taxon>
    </lineage>
</organism>
<gene>
    <name evidence="2" type="ordered locus">Fleli_3009</name>
</gene>
<proteinExistence type="predicted"/>
<sequence precursor="true">MKKSFIFSTVLFLCLFSSIILSVAFTSPSDNAPNPEDKKAIKSMCGCYEVSFDFAETFASDTAYKFHENYSAGALEWVELVEETPNFVSMQHLLIANDTMIIKHWRQDWSYENTDFYMFDKDKNWKFVQKPKSEVKGQWTQKVFQVDDSPRYEGSASWVHIDGRHFWENTTDAPLPRREYSKRKDYNVTVRTNHHEIVKEGWTHEQDNDKVLRVDNKADFKLASEKGMNIYKKVDDSRCKSAQGWWTENKDFWEVVRTEWNAVFARNKDLKLKRVVDKKPLFMHLFPLEVTETEKIKPIITDFVEEN</sequence>
<keyword evidence="3" id="KW-1185">Reference proteome</keyword>
<dbReference type="OrthoDB" id="8564954at2"/>
<evidence type="ECO:0000313" key="2">
    <source>
        <dbReference type="EMBL" id="AFM05350.1"/>
    </source>
</evidence>
<feature type="signal peptide" evidence="1">
    <location>
        <begin position="1"/>
        <end position="32"/>
    </location>
</feature>
<keyword evidence="1" id="KW-0732">Signal</keyword>
<name>I4AN15_BERLS</name>
<dbReference type="Proteomes" id="UP000006054">
    <property type="component" value="Chromosome"/>
</dbReference>
<dbReference type="EMBL" id="CP003345">
    <property type="protein sequence ID" value="AFM05350.1"/>
    <property type="molecule type" value="Genomic_DNA"/>
</dbReference>
<dbReference type="STRING" id="880071.Fleli_3009"/>
<dbReference type="KEGG" id="fli:Fleli_3009"/>
<dbReference type="HOGENOM" id="CLU_059542_0_0_10"/>
<protein>
    <submittedName>
        <fullName evidence="2">Uncharacterized protein</fullName>
    </submittedName>
</protein>
<feature type="chain" id="PRO_5003686095" evidence="1">
    <location>
        <begin position="33"/>
        <end position="307"/>
    </location>
</feature>
<accession>I4AN15</accession>
<evidence type="ECO:0000313" key="3">
    <source>
        <dbReference type="Proteomes" id="UP000006054"/>
    </source>
</evidence>
<dbReference type="Pfam" id="PF20311">
    <property type="entry name" value="DUF6607"/>
    <property type="match status" value="1"/>
</dbReference>
<evidence type="ECO:0000256" key="1">
    <source>
        <dbReference type="SAM" id="SignalP"/>
    </source>
</evidence>
<reference evidence="3" key="1">
    <citation type="submission" date="2012-06" db="EMBL/GenBank/DDBJ databases">
        <title>The complete genome of Flexibacter litoralis DSM 6794.</title>
        <authorList>
            <person name="Lucas S."/>
            <person name="Copeland A."/>
            <person name="Lapidus A."/>
            <person name="Glavina del Rio T."/>
            <person name="Dalin E."/>
            <person name="Tice H."/>
            <person name="Bruce D."/>
            <person name="Goodwin L."/>
            <person name="Pitluck S."/>
            <person name="Peters L."/>
            <person name="Ovchinnikova G."/>
            <person name="Lu M."/>
            <person name="Kyrpides N."/>
            <person name="Mavromatis K."/>
            <person name="Ivanova N."/>
            <person name="Brettin T."/>
            <person name="Detter J.C."/>
            <person name="Han C."/>
            <person name="Larimer F."/>
            <person name="Land M."/>
            <person name="Hauser L."/>
            <person name="Markowitz V."/>
            <person name="Cheng J.-F."/>
            <person name="Hugenholtz P."/>
            <person name="Woyke T."/>
            <person name="Wu D."/>
            <person name="Spring S."/>
            <person name="Lang E."/>
            <person name="Kopitz M."/>
            <person name="Brambilla E."/>
            <person name="Klenk H.-P."/>
            <person name="Eisen J.A."/>
        </authorList>
    </citation>
    <scope>NUCLEOTIDE SEQUENCE [LARGE SCALE GENOMIC DNA]</scope>
    <source>
        <strain evidence="3">ATCC 23117 / DSM 6794 / NBRC 15988 / NCIMB 1366 / Sio-4</strain>
    </source>
</reference>
<dbReference type="AlphaFoldDB" id="I4AN15"/>
<dbReference type="InterPro" id="IPR046715">
    <property type="entry name" value="DUF6607"/>
</dbReference>